<dbReference type="InterPro" id="IPR020084">
    <property type="entry name" value="NUDIX_hydrolase_CS"/>
</dbReference>
<evidence type="ECO:0000256" key="1">
    <source>
        <dbReference type="ARBA" id="ARBA00001946"/>
    </source>
</evidence>
<organism evidence="7 8">
    <name type="scientific">Kitasatospora cheerisanensis KCTC 2395</name>
    <dbReference type="NCBI Taxonomy" id="1348663"/>
    <lineage>
        <taxon>Bacteria</taxon>
        <taxon>Bacillati</taxon>
        <taxon>Actinomycetota</taxon>
        <taxon>Actinomycetes</taxon>
        <taxon>Kitasatosporales</taxon>
        <taxon>Streptomycetaceae</taxon>
        <taxon>Kitasatospora</taxon>
    </lineage>
</organism>
<protein>
    <submittedName>
        <fullName evidence="7">NUDIX hydrolase</fullName>
    </submittedName>
</protein>
<dbReference type="eggNOG" id="COG1051">
    <property type="taxonomic scope" value="Bacteria"/>
</dbReference>
<dbReference type="CDD" id="cd04685">
    <property type="entry name" value="NUDIX_Hydrolase"/>
    <property type="match status" value="1"/>
</dbReference>
<dbReference type="EMBL" id="JNBY01000085">
    <property type="protein sequence ID" value="KDN85252.1"/>
    <property type="molecule type" value="Genomic_DNA"/>
</dbReference>
<name>A0A066YVL7_9ACTN</name>
<dbReference type="InterPro" id="IPR015797">
    <property type="entry name" value="NUDIX_hydrolase-like_dom_sf"/>
</dbReference>
<dbReference type="InterPro" id="IPR020476">
    <property type="entry name" value="Nudix_hydrolase"/>
</dbReference>
<dbReference type="HOGENOM" id="CLU_100874_3_0_11"/>
<dbReference type="AlphaFoldDB" id="A0A066YVL7"/>
<evidence type="ECO:0000259" key="6">
    <source>
        <dbReference type="PROSITE" id="PS51462"/>
    </source>
</evidence>
<dbReference type="PANTHER" id="PTHR43046">
    <property type="entry name" value="GDP-MANNOSE MANNOSYL HYDROLASE"/>
    <property type="match status" value="1"/>
</dbReference>
<dbReference type="SUPFAM" id="SSF55811">
    <property type="entry name" value="Nudix"/>
    <property type="match status" value="1"/>
</dbReference>
<evidence type="ECO:0000256" key="4">
    <source>
        <dbReference type="ARBA" id="ARBA00022842"/>
    </source>
</evidence>
<gene>
    <name evidence="7" type="ORF">KCH_28330</name>
</gene>
<dbReference type="PANTHER" id="PTHR43046:SF12">
    <property type="entry name" value="GDP-MANNOSE MANNOSYL HYDROLASE"/>
    <property type="match status" value="1"/>
</dbReference>
<keyword evidence="4" id="KW-0460">Magnesium</keyword>
<dbReference type="Pfam" id="PF00293">
    <property type="entry name" value="NUDIX"/>
    <property type="match status" value="1"/>
</dbReference>
<keyword evidence="8" id="KW-1185">Reference proteome</keyword>
<proteinExistence type="inferred from homology"/>
<evidence type="ECO:0000313" key="8">
    <source>
        <dbReference type="Proteomes" id="UP000027178"/>
    </source>
</evidence>
<evidence type="ECO:0000256" key="2">
    <source>
        <dbReference type="ARBA" id="ARBA00005582"/>
    </source>
</evidence>
<evidence type="ECO:0000313" key="7">
    <source>
        <dbReference type="EMBL" id="KDN85252.1"/>
    </source>
</evidence>
<keyword evidence="3 5" id="KW-0378">Hydrolase</keyword>
<dbReference type="RefSeq" id="WP_084223571.1">
    <property type="nucleotide sequence ID" value="NZ_KK853997.1"/>
</dbReference>
<dbReference type="InterPro" id="IPR000086">
    <property type="entry name" value="NUDIX_hydrolase_dom"/>
</dbReference>
<reference evidence="7 8" key="1">
    <citation type="submission" date="2014-05" db="EMBL/GenBank/DDBJ databases">
        <title>Draft Genome Sequence of Kitasatospora cheerisanensis KCTC 2395.</title>
        <authorList>
            <person name="Nam D.H."/>
        </authorList>
    </citation>
    <scope>NUCLEOTIDE SEQUENCE [LARGE SCALE GENOMIC DNA]</scope>
    <source>
        <strain evidence="7 8">KCTC 2395</strain>
    </source>
</reference>
<evidence type="ECO:0000256" key="3">
    <source>
        <dbReference type="ARBA" id="ARBA00022801"/>
    </source>
</evidence>
<comment type="caution">
    <text evidence="7">The sequence shown here is derived from an EMBL/GenBank/DDBJ whole genome shotgun (WGS) entry which is preliminary data.</text>
</comment>
<evidence type="ECO:0000256" key="5">
    <source>
        <dbReference type="RuleBase" id="RU003476"/>
    </source>
</evidence>
<dbReference type="GO" id="GO:0016787">
    <property type="term" value="F:hydrolase activity"/>
    <property type="evidence" value="ECO:0007669"/>
    <property type="project" value="UniProtKB-KW"/>
</dbReference>
<accession>A0A066YVL7</accession>
<sequence length="185" mass="20735">MRWITRRQKSNGERRPRRAARTVILSPQGEVFLFRSDNSEIGVHWNAPGGGLESGETPMEGALRELHEETGWTDLRPGELLCTWEHDFTWHGTPVRQHEHIFLTYGPRREPGDVAAVHRADGILGWRWWTPAELAAPDADPLWPPNLPELVAALRTAEPGPIVPVHLGYLPNTAPSTPTTPNRSS</sequence>
<dbReference type="Proteomes" id="UP000027178">
    <property type="component" value="Unassembled WGS sequence"/>
</dbReference>
<dbReference type="Gene3D" id="3.90.79.10">
    <property type="entry name" value="Nucleoside Triphosphate Pyrophosphohydrolase"/>
    <property type="match status" value="1"/>
</dbReference>
<comment type="similarity">
    <text evidence="2 5">Belongs to the Nudix hydrolase family.</text>
</comment>
<dbReference type="PATRIC" id="fig|1348663.4.peg.2730"/>
<feature type="domain" description="Nudix hydrolase" evidence="6">
    <location>
        <begin position="15"/>
        <end position="151"/>
    </location>
</feature>
<dbReference type="PROSITE" id="PS51462">
    <property type="entry name" value="NUDIX"/>
    <property type="match status" value="1"/>
</dbReference>
<dbReference type="PRINTS" id="PR00502">
    <property type="entry name" value="NUDIXFAMILY"/>
</dbReference>
<comment type="cofactor">
    <cofactor evidence="1">
        <name>Mg(2+)</name>
        <dbReference type="ChEBI" id="CHEBI:18420"/>
    </cofactor>
</comment>
<dbReference type="PROSITE" id="PS00893">
    <property type="entry name" value="NUDIX_BOX"/>
    <property type="match status" value="1"/>
</dbReference>